<dbReference type="GO" id="GO:0005737">
    <property type="term" value="C:cytoplasm"/>
    <property type="evidence" value="ECO:0007669"/>
    <property type="project" value="TreeGrafter"/>
</dbReference>
<gene>
    <name evidence="4" type="ORF">KP509_23G068800</name>
</gene>
<reference evidence="4 5" key="1">
    <citation type="submission" date="2021-08" db="EMBL/GenBank/DDBJ databases">
        <title>WGS assembly of Ceratopteris richardii.</title>
        <authorList>
            <person name="Marchant D.B."/>
            <person name="Chen G."/>
            <person name="Jenkins J."/>
            <person name="Shu S."/>
            <person name="Leebens-Mack J."/>
            <person name="Grimwood J."/>
            <person name="Schmutz J."/>
            <person name="Soltis P."/>
            <person name="Soltis D."/>
            <person name="Chen Z.-H."/>
        </authorList>
    </citation>
    <scope>NUCLEOTIDE SEQUENCE [LARGE SCALE GENOMIC DNA]</scope>
    <source>
        <strain evidence="4">Whitten #5841</strain>
        <tissue evidence="4">Leaf</tissue>
    </source>
</reference>
<dbReference type="SUPFAM" id="SSF56112">
    <property type="entry name" value="Protein kinase-like (PK-like)"/>
    <property type="match status" value="1"/>
</dbReference>
<dbReference type="InterPro" id="IPR011009">
    <property type="entry name" value="Kinase-like_dom_sf"/>
</dbReference>
<evidence type="ECO:0000256" key="2">
    <source>
        <dbReference type="ARBA" id="ARBA00038211"/>
    </source>
</evidence>
<dbReference type="GO" id="GO:0006646">
    <property type="term" value="P:phosphatidylethanolamine biosynthetic process"/>
    <property type="evidence" value="ECO:0007669"/>
    <property type="project" value="TreeGrafter"/>
</dbReference>
<dbReference type="AlphaFoldDB" id="A0A8T2S3F3"/>
<dbReference type="Proteomes" id="UP000825935">
    <property type="component" value="Chromosome 23"/>
</dbReference>
<evidence type="ECO:0000313" key="5">
    <source>
        <dbReference type="Proteomes" id="UP000825935"/>
    </source>
</evidence>
<protein>
    <recommendedName>
        <fullName evidence="3">ethanolamine kinase</fullName>
        <ecNumber evidence="3">2.7.1.82</ecNumber>
    </recommendedName>
</protein>
<proteinExistence type="inferred from homology"/>
<dbReference type="Pfam" id="PF01633">
    <property type="entry name" value="Choline_kinase"/>
    <property type="match status" value="1"/>
</dbReference>
<dbReference type="PANTHER" id="PTHR22603:SF66">
    <property type="entry name" value="ETHANOLAMINE KINASE"/>
    <property type="match status" value="1"/>
</dbReference>
<organism evidence="4 5">
    <name type="scientific">Ceratopteris richardii</name>
    <name type="common">Triangle waterfern</name>
    <dbReference type="NCBI Taxonomy" id="49495"/>
    <lineage>
        <taxon>Eukaryota</taxon>
        <taxon>Viridiplantae</taxon>
        <taxon>Streptophyta</taxon>
        <taxon>Embryophyta</taxon>
        <taxon>Tracheophyta</taxon>
        <taxon>Polypodiopsida</taxon>
        <taxon>Polypodiidae</taxon>
        <taxon>Polypodiales</taxon>
        <taxon>Pteridineae</taxon>
        <taxon>Pteridaceae</taxon>
        <taxon>Parkerioideae</taxon>
        <taxon>Ceratopteris</taxon>
    </lineage>
</organism>
<keyword evidence="5" id="KW-1185">Reference proteome</keyword>
<comment type="similarity">
    <text evidence="2">Belongs to the choline/ethanolamine kinase family.</text>
</comment>
<dbReference type="Gene3D" id="3.30.200.20">
    <property type="entry name" value="Phosphorylase Kinase, domain 1"/>
    <property type="match status" value="1"/>
</dbReference>
<evidence type="ECO:0000256" key="1">
    <source>
        <dbReference type="ARBA" id="ARBA00037883"/>
    </source>
</evidence>
<dbReference type="EMBL" id="CM035428">
    <property type="protein sequence ID" value="KAH7302355.1"/>
    <property type="molecule type" value="Genomic_DNA"/>
</dbReference>
<sequence length="476" mass="55131">MSLVYYRPLPFEEGQEILQLTKSNGFQYGVRHPQYLRCIPRKLSLSRDIFAPSLHSWRSPISIVRRNLLAERLSPKDDEFRNLPVYREIYKPSLHLATRWRRPCLPWKRMGYNVKTDIAGLDSGIPSCDLFIDPSLPPNLLHGKVRNVCRTLVKKWSLAHDDELSVSRVSGGITNLLLKVSIKSNTGRDDSVTVRIFGPNTDEVIDRKRELQAIRPLSDAGFGAMLLGVFQNGMVQSFINARTLTPSEMTAPHLASLIAKELRRLHNLDMPGAKDAQLWIDISRLLEKASNLSFDDHLKQQSYETISFKQLREEVRSLKEASHLLNAPVVFCHNDLLSGNFMYSDAEDEIYLIDFEYGSYNYRGFDIGNHFAEYAGFDCDYDLYPDENAQFHFFRYYLNADDPNSVSQAELEKLYVEVNFFSLASHLFWAVWAIVQSKYSSIDFDYLSYYFLRWKEYQRRKAEFMSLLRVSMADLS</sequence>
<evidence type="ECO:0000256" key="3">
    <source>
        <dbReference type="ARBA" id="ARBA00038874"/>
    </source>
</evidence>
<accession>A0A8T2S3F3</accession>
<dbReference type="OMA" id="NNDLHEG"/>
<evidence type="ECO:0000313" key="4">
    <source>
        <dbReference type="EMBL" id="KAH7302355.1"/>
    </source>
</evidence>
<name>A0A8T2S3F3_CERRI</name>
<comment type="caution">
    <text evidence="4">The sequence shown here is derived from an EMBL/GenBank/DDBJ whole genome shotgun (WGS) entry which is preliminary data.</text>
</comment>
<dbReference type="GO" id="GO:0004305">
    <property type="term" value="F:ethanolamine kinase activity"/>
    <property type="evidence" value="ECO:0007669"/>
    <property type="project" value="UniProtKB-EC"/>
</dbReference>
<dbReference type="EC" id="2.7.1.82" evidence="3"/>
<dbReference type="PANTHER" id="PTHR22603">
    <property type="entry name" value="CHOLINE/ETHANOALAMINE KINASE"/>
    <property type="match status" value="1"/>
</dbReference>
<dbReference type="CDD" id="cd05157">
    <property type="entry name" value="ETNK_euk"/>
    <property type="match status" value="1"/>
</dbReference>
<dbReference type="OrthoDB" id="10267235at2759"/>
<dbReference type="Gene3D" id="3.90.1200.10">
    <property type="match status" value="1"/>
</dbReference>
<comment type="pathway">
    <text evidence="1">Phospholipid metabolism; phosphatidylethanolamine biosynthesis; phosphatidylethanolamine from ethanolamine: step 1/3.</text>
</comment>